<proteinExistence type="predicted"/>
<reference evidence="1 2" key="1">
    <citation type="submission" date="2016-02" db="EMBL/GenBank/DDBJ databases">
        <title>Complete genome sequence and transcriptome regulation of the pentose utilising yeast Sugiyamaella lignohabitans.</title>
        <authorList>
            <person name="Bellasio M."/>
            <person name="Peymann A."/>
            <person name="Valli M."/>
            <person name="Sipitzky M."/>
            <person name="Graf A."/>
            <person name="Sauer M."/>
            <person name="Marx H."/>
            <person name="Mattanovich D."/>
        </authorList>
    </citation>
    <scope>NUCLEOTIDE SEQUENCE [LARGE SCALE GENOMIC DNA]</scope>
    <source>
        <strain evidence="1 2">CBS 10342</strain>
    </source>
</reference>
<dbReference type="RefSeq" id="XP_018737270.1">
    <property type="nucleotide sequence ID" value="XM_018879345.1"/>
</dbReference>
<dbReference type="AlphaFoldDB" id="A0A167F3T9"/>
<evidence type="ECO:0000313" key="2">
    <source>
        <dbReference type="Proteomes" id="UP000189580"/>
    </source>
</evidence>
<dbReference type="EMBL" id="CP014503">
    <property type="protein sequence ID" value="ANB14793.1"/>
    <property type="molecule type" value="Genomic_DNA"/>
</dbReference>
<organism evidence="1 2">
    <name type="scientific">Sugiyamaella lignohabitans</name>
    <dbReference type="NCBI Taxonomy" id="796027"/>
    <lineage>
        <taxon>Eukaryota</taxon>
        <taxon>Fungi</taxon>
        <taxon>Dikarya</taxon>
        <taxon>Ascomycota</taxon>
        <taxon>Saccharomycotina</taxon>
        <taxon>Dipodascomycetes</taxon>
        <taxon>Dipodascales</taxon>
        <taxon>Trichomonascaceae</taxon>
        <taxon>Sugiyamaella</taxon>
    </lineage>
</organism>
<gene>
    <name evidence="1" type="ORF">AWJ20_2400</name>
</gene>
<name>A0A167F3T9_9ASCO</name>
<accession>A0A167F3T9</accession>
<sequence>MLVDRLDVDVDLLESSSSSSLSSSESSSPECIFKMASSMRFTSSSIDSISGAKPSVMSSISAYEIQSDETLR</sequence>
<dbReference type="GeneID" id="30034308"/>
<keyword evidence="2" id="KW-1185">Reference proteome</keyword>
<evidence type="ECO:0000313" key="1">
    <source>
        <dbReference type="EMBL" id="ANB14793.1"/>
    </source>
</evidence>
<dbReference type="KEGG" id="slb:AWJ20_2400"/>
<dbReference type="Proteomes" id="UP000189580">
    <property type="component" value="Chromosome b"/>
</dbReference>
<protein>
    <submittedName>
        <fullName evidence="1">Uncharacterized protein</fullName>
    </submittedName>
</protein>